<keyword evidence="5" id="KW-0732">Signal</keyword>
<evidence type="ECO:0000256" key="1">
    <source>
        <dbReference type="ARBA" id="ARBA00008779"/>
    </source>
</evidence>
<evidence type="ECO:0000256" key="5">
    <source>
        <dbReference type="SAM" id="SignalP"/>
    </source>
</evidence>
<dbReference type="Proteomes" id="UP000265560">
    <property type="component" value="Chromosome"/>
</dbReference>
<keyword evidence="4" id="KW-0106">Calcium</keyword>
<dbReference type="PROSITE" id="PS00523">
    <property type="entry name" value="SULFATASE_1"/>
    <property type="match status" value="1"/>
</dbReference>
<evidence type="ECO:0000256" key="3">
    <source>
        <dbReference type="ARBA" id="ARBA00022801"/>
    </source>
</evidence>
<dbReference type="KEGG" id="pcav:D3880_08385"/>
<sequence length="802" mass="86850">MSTAKLLPTVLTGIAAAFSFVALVQVASAQPAAPAAPAAGTVSLPPPDFQFKGNVGRTFQDSDAATFPQITRPPKGAPNIVLVLLDDVGFGQFSVFGGGVPSPSMEKLAAQGLRFNRFHTTALCSPTRAALLTGRDNHVAATGIITELATGYDGYTSMIPKSAGTVAEILRQNGYATAWIGKNHNTPTWETSEVGPFDRWATGLGFDYFYGFNAGDTSQWEPVLYENHSRVPRSSDPNYHLSTDIADKAIAWIGKVKAIDPGRPFFAYVAPAATHAPHHAPKEWIDKFKGKFDEGWDSYREETLARQKKLGVVPANATLTARPKDLPAWDSLNADQKRLYARMMEIFAGYGAHVDHEMGRVLDAVAKLPDADNTLIIYIVGDNGSSAEGGPGGTLNEIAGFNGVLPDWKQNLAVIDELGGPKHFNHFPAGWAHAMDTPFQWTKQVASHFGGTRNPVIISWPARIKDKGGVRSQFHHISDVMPTILETAGIQAPDALNGTPQKPLDGISMLYTFEDAKAPGRRTKQLFEMFVNRGIYQNGWMASSMSFVPWEAERAKLDIDKTKWELYNLNKDFTQANDLAAQHPDKLKALQDLWWAEASRLSVLPLDPRGPERMSDQITGRPSLAAGRKSFVYDTPLVALPEGAAPDLKNKSFTITAEVEIPQEGASGMISTQGGFTAGWAFYLQQGKLVGAHNHIDFDHYRIVSTGTVPAGTVTLAMDFKYDGGGMGKGGTLTLYANGKKIGEGHIEKTTPFKYSTFEGQDIGEDSGTPVELSYTPPFKFPGTINKLVVELKPAAGAQAAK</sequence>
<dbReference type="PANTHER" id="PTHR42693:SF43">
    <property type="entry name" value="BLL2667 PROTEIN"/>
    <property type="match status" value="1"/>
</dbReference>
<proteinExistence type="inferred from homology"/>
<dbReference type="CDD" id="cd16025">
    <property type="entry name" value="PAS_like"/>
    <property type="match status" value="1"/>
</dbReference>
<dbReference type="AlphaFoldDB" id="A0A385Z3C4"/>
<dbReference type="GO" id="GO:0046872">
    <property type="term" value="F:metal ion binding"/>
    <property type="evidence" value="ECO:0007669"/>
    <property type="project" value="UniProtKB-KW"/>
</dbReference>
<dbReference type="Pfam" id="PF00884">
    <property type="entry name" value="Sulfatase"/>
    <property type="match status" value="1"/>
</dbReference>
<evidence type="ECO:0000313" key="8">
    <source>
        <dbReference type="Proteomes" id="UP000265560"/>
    </source>
</evidence>
<gene>
    <name evidence="7" type="ORF">D3880_08385</name>
</gene>
<dbReference type="OrthoDB" id="9803751at2"/>
<feature type="domain" description="Sulfatase N-terminal" evidence="6">
    <location>
        <begin position="78"/>
        <end position="490"/>
    </location>
</feature>
<organism evidence="7 8">
    <name type="scientific">Pseudomonas cavernae</name>
    <dbReference type="NCBI Taxonomy" id="2320867"/>
    <lineage>
        <taxon>Bacteria</taxon>
        <taxon>Pseudomonadati</taxon>
        <taxon>Pseudomonadota</taxon>
        <taxon>Gammaproteobacteria</taxon>
        <taxon>Pseudomonadales</taxon>
        <taxon>Pseudomonadaceae</taxon>
        <taxon>Pseudomonas</taxon>
    </lineage>
</organism>
<evidence type="ECO:0000313" key="7">
    <source>
        <dbReference type="EMBL" id="AYC32393.1"/>
    </source>
</evidence>
<dbReference type="RefSeq" id="WP_119893014.1">
    <property type="nucleotide sequence ID" value="NZ_CP032419.1"/>
</dbReference>
<evidence type="ECO:0000256" key="2">
    <source>
        <dbReference type="ARBA" id="ARBA00022723"/>
    </source>
</evidence>
<evidence type="ECO:0000259" key="6">
    <source>
        <dbReference type="Pfam" id="PF00884"/>
    </source>
</evidence>
<accession>A0A385Z3C4</accession>
<keyword evidence="2" id="KW-0479">Metal-binding</keyword>
<dbReference type="GO" id="GO:0016787">
    <property type="term" value="F:hydrolase activity"/>
    <property type="evidence" value="ECO:0007669"/>
    <property type="project" value="UniProtKB-KW"/>
</dbReference>
<dbReference type="InterPro" id="IPR050738">
    <property type="entry name" value="Sulfatase"/>
</dbReference>
<protein>
    <submittedName>
        <fullName evidence="7">Arylsulfatase</fullName>
    </submittedName>
</protein>
<dbReference type="InterPro" id="IPR024607">
    <property type="entry name" value="Sulfatase_CS"/>
</dbReference>
<comment type="similarity">
    <text evidence="1">Belongs to the sulfatase family.</text>
</comment>
<feature type="chain" id="PRO_5017178977" evidence="5">
    <location>
        <begin position="30"/>
        <end position="802"/>
    </location>
</feature>
<dbReference type="InterPro" id="IPR017850">
    <property type="entry name" value="Alkaline_phosphatase_core_sf"/>
</dbReference>
<dbReference type="Gene3D" id="3.40.720.10">
    <property type="entry name" value="Alkaline Phosphatase, subunit A"/>
    <property type="match status" value="1"/>
</dbReference>
<dbReference type="EMBL" id="CP032419">
    <property type="protein sequence ID" value="AYC32393.1"/>
    <property type="molecule type" value="Genomic_DNA"/>
</dbReference>
<keyword evidence="3" id="KW-0378">Hydrolase</keyword>
<dbReference type="PANTHER" id="PTHR42693">
    <property type="entry name" value="ARYLSULFATASE FAMILY MEMBER"/>
    <property type="match status" value="1"/>
</dbReference>
<dbReference type="Gene3D" id="3.30.1120.10">
    <property type="match status" value="1"/>
</dbReference>
<dbReference type="Gene3D" id="2.60.120.200">
    <property type="match status" value="1"/>
</dbReference>
<dbReference type="SUPFAM" id="SSF53649">
    <property type="entry name" value="Alkaline phosphatase-like"/>
    <property type="match status" value="1"/>
</dbReference>
<feature type="signal peptide" evidence="5">
    <location>
        <begin position="1"/>
        <end position="29"/>
    </location>
</feature>
<keyword evidence="8" id="KW-1185">Reference proteome</keyword>
<dbReference type="InterPro" id="IPR000917">
    <property type="entry name" value="Sulfatase_N"/>
</dbReference>
<name>A0A385Z3C4_9PSED</name>
<evidence type="ECO:0000256" key="4">
    <source>
        <dbReference type="ARBA" id="ARBA00022837"/>
    </source>
</evidence>
<reference evidence="8" key="1">
    <citation type="submission" date="2018-09" db="EMBL/GenBank/DDBJ databases">
        <authorList>
            <person name="Zhu H."/>
        </authorList>
    </citation>
    <scope>NUCLEOTIDE SEQUENCE [LARGE SCALE GENOMIC DNA]</scope>
    <source>
        <strain evidence="8">K2W31S-8</strain>
    </source>
</reference>